<name>A0A0L0FK57_9EUKA</name>
<gene>
    <name evidence="2" type="ORF">SARC_10378</name>
</gene>
<accession>A0A0L0FK57</accession>
<sequence>MSSKHYCNRCVSPLTRIEGLKYKRRCSPLLSGGRVGFKRQCRCRAVLNARHRGIQATTYCAEQARLPSSQISSYRSVAASDTKESVVLPDELLLKILSKLRFHTLIECKYVSIIFNTIASDSSLYKRLPYKVWNDSLSNLSIEKVLQILKLYPKLEAWTFSSHHQPTGSTLKELSHTLPNLKRIDVTDVEEYQHLDLLGCWPKLESVIAPEYFSNDLTHLKVLEIVEGRNDLPAIKSNSLERICAGQTTCVQKLLDGCPGLRYLRLHWQILNQELHSTTLQNLAVFCIESPTALNDCTNLERLEVTEINETNMASSTAHTLRIWNGNVPCFLLDKFPSVTNLECNYPISTLSEGFASGNLLRLELAEKLPRMYSLPNVSEMILQRVPVTTGIRLAGLRTLNIRCFADKAVLVSTLLQCPLLKTVHLQCTVPWLDSGDIRASSSESVWKEFSRLDFRSVCMVVGDELRGTMPPSFDELLSEHRAGFATPSENLMFS</sequence>
<evidence type="ECO:0000313" key="3">
    <source>
        <dbReference type="Proteomes" id="UP000054560"/>
    </source>
</evidence>
<dbReference type="Proteomes" id="UP000054560">
    <property type="component" value="Unassembled WGS sequence"/>
</dbReference>
<keyword evidence="3" id="KW-1185">Reference proteome</keyword>
<dbReference type="InterPro" id="IPR032675">
    <property type="entry name" value="LRR_dom_sf"/>
</dbReference>
<dbReference type="OrthoDB" id="550575at2759"/>
<dbReference type="EMBL" id="KQ242822">
    <property type="protein sequence ID" value="KNC77154.1"/>
    <property type="molecule type" value="Genomic_DNA"/>
</dbReference>
<dbReference type="Gene3D" id="3.80.10.10">
    <property type="entry name" value="Ribonuclease Inhibitor"/>
    <property type="match status" value="1"/>
</dbReference>
<dbReference type="SUPFAM" id="SSF81383">
    <property type="entry name" value="F-box domain"/>
    <property type="match status" value="1"/>
</dbReference>
<dbReference type="GeneID" id="25910882"/>
<proteinExistence type="predicted"/>
<dbReference type="RefSeq" id="XP_014151056.1">
    <property type="nucleotide sequence ID" value="XM_014295581.1"/>
</dbReference>
<reference evidence="2 3" key="1">
    <citation type="submission" date="2011-02" db="EMBL/GenBank/DDBJ databases">
        <title>The Genome Sequence of Sphaeroforma arctica JP610.</title>
        <authorList>
            <consortium name="The Broad Institute Genome Sequencing Platform"/>
            <person name="Russ C."/>
            <person name="Cuomo C."/>
            <person name="Young S.K."/>
            <person name="Zeng Q."/>
            <person name="Gargeya S."/>
            <person name="Alvarado L."/>
            <person name="Berlin A."/>
            <person name="Chapman S.B."/>
            <person name="Chen Z."/>
            <person name="Freedman E."/>
            <person name="Gellesch M."/>
            <person name="Goldberg J."/>
            <person name="Griggs A."/>
            <person name="Gujja S."/>
            <person name="Heilman E."/>
            <person name="Heiman D."/>
            <person name="Howarth C."/>
            <person name="Mehta T."/>
            <person name="Neiman D."/>
            <person name="Pearson M."/>
            <person name="Roberts A."/>
            <person name="Saif S."/>
            <person name="Shea T."/>
            <person name="Shenoy N."/>
            <person name="Sisk P."/>
            <person name="Stolte C."/>
            <person name="Sykes S."/>
            <person name="White J."/>
            <person name="Yandava C."/>
            <person name="Burger G."/>
            <person name="Gray M.W."/>
            <person name="Holland P.W.H."/>
            <person name="King N."/>
            <person name="Lang F.B.F."/>
            <person name="Roger A.J."/>
            <person name="Ruiz-Trillo I."/>
            <person name="Haas B."/>
            <person name="Nusbaum C."/>
            <person name="Birren B."/>
        </authorList>
    </citation>
    <scope>NUCLEOTIDE SEQUENCE [LARGE SCALE GENOMIC DNA]</scope>
    <source>
        <strain evidence="2 3">JP610</strain>
    </source>
</reference>
<dbReference type="AlphaFoldDB" id="A0A0L0FK57"/>
<organism evidence="2 3">
    <name type="scientific">Sphaeroforma arctica JP610</name>
    <dbReference type="NCBI Taxonomy" id="667725"/>
    <lineage>
        <taxon>Eukaryota</taxon>
        <taxon>Ichthyosporea</taxon>
        <taxon>Ichthyophonida</taxon>
        <taxon>Sphaeroforma</taxon>
    </lineage>
</organism>
<dbReference type="InterPro" id="IPR036047">
    <property type="entry name" value="F-box-like_dom_sf"/>
</dbReference>
<dbReference type="Pfam" id="PF12937">
    <property type="entry name" value="F-box-like"/>
    <property type="match status" value="1"/>
</dbReference>
<evidence type="ECO:0000313" key="2">
    <source>
        <dbReference type="EMBL" id="KNC77154.1"/>
    </source>
</evidence>
<dbReference type="PROSITE" id="PS50181">
    <property type="entry name" value="FBOX"/>
    <property type="match status" value="1"/>
</dbReference>
<dbReference type="SUPFAM" id="SSF52047">
    <property type="entry name" value="RNI-like"/>
    <property type="match status" value="1"/>
</dbReference>
<evidence type="ECO:0000259" key="1">
    <source>
        <dbReference type="PROSITE" id="PS50181"/>
    </source>
</evidence>
<feature type="domain" description="F-box" evidence="1">
    <location>
        <begin position="82"/>
        <end position="128"/>
    </location>
</feature>
<protein>
    <recommendedName>
        <fullName evidence="1">F-box domain-containing protein</fullName>
    </recommendedName>
</protein>
<dbReference type="InterPro" id="IPR001810">
    <property type="entry name" value="F-box_dom"/>
</dbReference>